<dbReference type="PRINTS" id="PR00344">
    <property type="entry name" value="BCTRLSENSOR"/>
</dbReference>
<dbReference type="CDD" id="cd00130">
    <property type="entry name" value="PAS"/>
    <property type="match status" value="1"/>
</dbReference>
<dbReference type="PROSITE" id="PS50112">
    <property type="entry name" value="PAS"/>
    <property type="match status" value="1"/>
</dbReference>
<keyword evidence="9" id="KW-1133">Transmembrane helix</keyword>
<sequence length="568" mass="62642">MHSTFDERNWLAWLVRVRIFILTLLLAIELAVAQFSPAPVPLRLFISTILFWYSLSLFYVLLLSFWQEHRLQASLQVLTDLILVSLVVHETGGWDSSLNFLYPLVIIVASVLLPRVWAQLVAALAFILYGTVLELNYYGVVPSYCATHPGLKALQAIIFVNLFAFLAVAYLAGLLTAKLRQVGVQLKDTSGALQNLQALHENIIHSISSGLITTGLDGRITLVNAAAQRLLECTTAELLGMPVRELFCDPLPNVESQQTHAEVRCDAPGKFRKTFRVRVTALTVGDRAEHGFVYAFDDLTEIRRLEREVRMQDRLAAVGRLAAAIAHEIRNPLTSIAGSVSMLSGVPEMSDEHRRLLDIVTRESQRLNSIITDFLAYSRPKQYHFAKADLIQLVEDTLTLMGHRMAAEKTGIAIERGFAVRQACVLADGDKIKQVFWNLCENAVRAMKNGGTLTVSVESLGGDWQVAFKDTGTGMTPQQIEKVFEPFQSKFEGGTGLGLAIVYQIMQAHEGKVWARSKPGRGTTFVLRLRRLEAEQHASTPAGANRGTNRSAAVAAFMAAAAGGRSDG</sequence>
<dbReference type="SUPFAM" id="SSF55874">
    <property type="entry name" value="ATPase domain of HSP90 chaperone/DNA topoisomerase II/histidine kinase"/>
    <property type="match status" value="1"/>
</dbReference>
<dbReference type="InterPro" id="IPR013767">
    <property type="entry name" value="PAS_fold"/>
</dbReference>
<feature type="transmembrane region" description="Helical" evidence="9">
    <location>
        <begin position="153"/>
        <end position="177"/>
    </location>
</feature>
<organism evidence="12 13">
    <name type="scientific">Candidatus Sulfotelmatobacter kueseliae</name>
    <dbReference type="NCBI Taxonomy" id="2042962"/>
    <lineage>
        <taxon>Bacteria</taxon>
        <taxon>Pseudomonadati</taxon>
        <taxon>Acidobacteriota</taxon>
        <taxon>Terriglobia</taxon>
        <taxon>Terriglobales</taxon>
        <taxon>Candidatus Korobacteraceae</taxon>
        <taxon>Candidatus Sulfotelmatobacter</taxon>
    </lineage>
</organism>
<feature type="transmembrane region" description="Helical" evidence="9">
    <location>
        <begin position="12"/>
        <end position="32"/>
    </location>
</feature>
<feature type="domain" description="Histidine kinase" evidence="10">
    <location>
        <begin position="324"/>
        <end position="533"/>
    </location>
</feature>
<dbReference type="InterPro" id="IPR036890">
    <property type="entry name" value="HATPase_C_sf"/>
</dbReference>
<dbReference type="Pfam" id="PF00989">
    <property type="entry name" value="PAS"/>
    <property type="match status" value="1"/>
</dbReference>
<dbReference type="Proteomes" id="UP000238701">
    <property type="component" value="Unassembled WGS sequence"/>
</dbReference>
<keyword evidence="7" id="KW-0067">ATP-binding</keyword>
<keyword evidence="9" id="KW-0472">Membrane</keyword>
<dbReference type="Pfam" id="PF25323">
    <property type="entry name" value="6TM_PilS"/>
    <property type="match status" value="1"/>
</dbReference>
<keyword evidence="8" id="KW-0902">Two-component regulatory system</keyword>
<dbReference type="EMBL" id="OMOD01000146">
    <property type="protein sequence ID" value="SPF44098.1"/>
    <property type="molecule type" value="Genomic_DNA"/>
</dbReference>
<dbReference type="InterPro" id="IPR004358">
    <property type="entry name" value="Sig_transdc_His_kin-like_C"/>
</dbReference>
<feature type="domain" description="PAS" evidence="11">
    <location>
        <begin position="196"/>
        <end position="247"/>
    </location>
</feature>
<dbReference type="GO" id="GO:0005524">
    <property type="term" value="F:ATP binding"/>
    <property type="evidence" value="ECO:0007669"/>
    <property type="project" value="UniProtKB-KW"/>
</dbReference>
<evidence type="ECO:0000256" key="6">
    <source>
        <dbReference type="ARBA" id="ARBA00022777"/>
    </source>
</evidence>
<dbReference type="Gene3D" id="3.30.565.10">
    <property type="entry name" value="Histidine kinase-like ATPase, C-terminal domain"/>
    <property type="match status" value="1"/>
</dbReference>
<dbReference type="NCBIfam" id="TIGR00229">
    <property type="entry name" value="sensory_box"/>
    <property type="match status" value="1"/>
</dbReference>
<dbReference type="InterPro" id="IPR000014">
    <property type="entry name" value="PAS"/>
</dbReference>
<keyword evidence="9" id="KW-0812">Transmembrane</keyword>
<keyword evidence="4 12" id="KW-0808">Transferase</keyword>
<evidence type="ECO:0000313" key="12">
    <source>
        <dbReference type="EMBL" id="SPF44098.1"/>
    </source>
</evidence>
<keyword evidence="3" id="KW-0597">Phosphoprotein</keyword>
<feature type="transmembrane region" description="Helical" evidence="9">
    <location>
        <begin position="100"/>
        <end position="133"/>
    </location>
</feature>
<evidence type="ECO:0000256" key="7">
    <source>
        <dbReference type="ARBA" id="ARBA00022840"/>
    </source>
</evidence>
<dbReference type="SUPFAM" id="SSF55785">
    <property type="entry name" value="PYP-like sensor domain (PAS domain)"/>
    <property type="match status" value="1"/>
</dbReference>
<dbReference type="Pfam" id="PF02518">
    <property type="entry name" value="HATPase_c"/>
    <property type="match status" value="1"/>
</dbReference>
<evidence type="ECO:0000259" key="10">
    <source>
        <dbReference type="PROSITE" id="PS50109"/>
    </source>
</evidence>
<evidence type="ECO:0000256" key="3">
    <source>
        <dbReference type="ARBA" id="ARBA00022553"/>
    </source>
</evidence>
<dbReference type="CDD" id="cd00082">
    <property type="entry name" value="HisKA"/>
    <property type="match status" value="1"/>
</dbReference>
<dbReference type="PROSITE" id="PS50109">
    <property type="entry name" value="HIS_KIN"/>
    <property type="match status" value="1"/>
</dbReference>
<dbReference type="Gene3D" id="1.10.287.130">
    <property type="match status" value="1"/>
</dbReference>
<evidence type="ECO:0000256" key="9">
    <source>
        <dbReference type="SAM" id="Phobius"/>
    </source>
</evidence>
<evidence type="ECO:0000313" key="13">
    <source>
        <dbReference type="Proteomes" id="UP000238701"/>
    </source>
</evidence>
<dbReference type="SMART" id="SM00091">
    <property type="entry name" value="PAS"/>
    <property type="match status" value="1"/>
</dbReference>
<dbReference type="PANTHER" id="PTHR43065:SF10">
    <property type="entry name" value="PEROXIDE STRESS-ACTIVATED HISTIDINE KINASE MAK3"/>
    <property type="match status" value="1"/>
</dbReference>
<dbReference type="PANTHER" id="PTHR43065">
    <property type="entry name" value="SENSOR HISTIDINE KINASE"/>
    <property type="match status" value="1"/>
</dbReference>
<dbReference type="SMART" id="SM00388">
    <property type="entry name" value="HisKA"/>
    <property type="match status" value="1"/>
</dbReference>
<evidence type="ECO:0000256" key="5">
    <source>
        <dbReference type="ARBA" id="ARBA00022741"/>
    </source>
</evidence>
<dbReference type="EC" id="2.7.13.3" evidence="2"/>
<dbReference type="OrthoDB" id="9796330at2"/>
<name>A0A2U3KWU2_9BACT</name>
<evidence type="ECO:0000256" key="8">
    <source>
        <dbReference type="ARBA" id="ARBA00023012"/>
    </source>
</evidence>
<dbReference type="Pfam" id="PF00512">
    <property type="entry name" value="HisKA"/>
    <property type="match status" value="1"/>
</dbReference>
<evidence type="ECO:0000256" key="4">
    <source>
        <dbReference type="ARBA" id="ARBA00022679"/>
    </source>
</evidence>
<feature type="transmembrane region" description="Helical" evidence="9">
    <location>
        <begin position="44"/>
        <end position="65"/>
    </location>
</feature>
<evidence type="ECO:0000256" key="1">
    <source>
        <dbReference type="ARBA" id="ARBA00000085"/>
    </source>
</evidence>
<reference evidence="13" key="1">
    <citation type="submission" date="2018-02" db="EMBL/GenBank/DDBJ databases">
        <authorList>
            <person name="Hausmann B."/>
        </authorList>
    </citation>
    <scope>NUCLEOTIDE SEQUENCE [LARGE SCALE GENOMIC DNA]</scope>
    <source>
        <strain evidence="13">Peat soil MAG SbA1</strain>
    </source>
</reference>
<dbReference type="SMART" id="SM00387">
    <property type="entry name" value="HATPase_c"/>
    <property type="match status" value="1"/>
</dbReference>
<dbReference type="InterPro" id="IPR003661">
    <property type="entry name" value="HisK_dim/P_dom"/>
</dbReference>
<accession>A0A2U3KWU2</accession>
<dbReference type="GO" id="GO:0000155">
    <property type="term" value="F:phosphorelay sensor kinase activity"/>
    <property type="evidence" value="ECO:0007669"/>
    <property type="project" value="InterPro"/>
</dbReference>
<dbReference type="AlphaFoldDB" id="A0A2U3KWU2"/>
<keyword evidence="6 12" id="KW-0418">Kinase</keyword>
<proteinExistence type="predicted"/>
<evidence type="ECO:0000259" key="11">
    <source>
        <dbReference type="PROSITE" id="PS50112"/>
    </source>
</evidence>
<dbReference type="InterPro" id="IPR003594">
    <property type="entry name" value="HATPase_dom"/>
</dbReference>
<dbReference type="GO" id="GO:0006355">
    <property type="term" value="P:regulation of DNA-templated transcription"/>
    <property type="evidence" value="ECO:0007669"/>
    <property type="project" value="InterPro"/>
</dbReference>
<gene>
    <name evidence="12" type="ORF">SBA1_510035</name>
</gene>
<protein>
    <recommendedName>
        <fullName evidence="2">histidine kinase</fullName>
        <ecNumber evidence="2">2.7.13.3</ecNumber>
    </recommendedName>
</protein>
<evidence type="ECO:0000256" key="2">
    <source>
        <dbReference type="ARBA" id="ARBA00012438"/>
    </source>
</evidence>
<keyword evidence="5" id="KW-0547">Nucleotide-binding</keyword>
<comment type="catalytic activity">
    <reaction evidence="1">
        <text>ATP + protein L-histidine = ADP + protein N-phospho-L-histidine.</text>
        <dbReference type="EC" id="2.7.13.3"/>
    </reaction>
</comment>
<dbReference type="InterPro" id="IPR035965">
    <property type="entry name" value="PAS-like_dom_sf"/>
</dbReference>
<dbReference type="SUPFAM" id="SSF47384">
    <property type="entry name" value="Homodimeric domain of signal transducing histidine kinase"/>
    <property type="match status" value="1"/>
</dbReference>
<dbReference type="Gene3D" id="3.30.450.20">
    <property type="entry name" value="PAS domain"/>
    <property type="match status" value="1"/>
</dbReference>
<dbReference type="InterPro" id="IPR036097">
    <property type="entry name" value="HisK_dim/P_sf"/>
</dbReference>
<dbReference type="InterPro" id="IPR005467">
    <property type="entry name" value="His_kinase_dom"/>
</dbReference>